<name>A0A6A6P595_9PEZI</name>
<evidence type="ECO:0000313" key="2">
    <source>
        <dbReference type="EMBL" id="KAF2459180.1"/>
    </source>
</evidence>
<proteinExistence type="predicted"/>
<gene>
    <name evidence="2" type="ORF">BDY21DRAFT_340054</name>
</gene>
<protein>
    <submittedName>
        <fullName evidence="2">Heterokaryon incompatibility protein-domain-containing protein</fullName>
    </submittedName>
</protein>
<dbReference type="PANTHER" id="PTHR24148">
    <property type="entry name" value="ANKYRIN REPEAT DOMAIN-CONTAINING PROTEIN 39 HOMOLOG-RELATED"/>
    <property type="match status" value="1"/>
</dbReference>
<evidence type="ECO:0000259" key="1">
    <source>
        <dbReference type="Pfam" id="PF06985"/>
    </source>
</evidence>
<reference evidence="2" key="1">
    <citation type="journal article" date="2020" name="Stud. Mycol.">
        <title>101 Dothideomycetes genomes: a test case for predicting lifestyles and emergence of pathogens.</title>
        <authorList>
            <person name="Haridas S."/>
            <person name="Albert R."/>
            <person name="Binder M."/>
            <person name="Bloem J."/>
            <person name="Labutti K."/>
            <person name="Salamov A."/>
            <person name="Andreopoulos B."/>
            <person name="Baker S."/>
            <person name="Barry K."/>
            <person name="Bills G."/>
            <person name="Bluhm B."/>
            <person name="Cannon C."/>
            <person name="Castanera R."/>
            <person name="Culley D."/>
            <person name="Daum C."/>
            <person name="Ezra D."/>
            <person name="Gonzalez J."/>
            <person name="Henrissat B."/>
            <person name="Kuo A."/>
            <person name="Liang C."/>
            <person name="Lipzen A."/>
            <person name="Lutzoni F."/>
            <person name="Magnuson J."/>
            <person name="Mondo S."/>
            <person name="Nolan M."/>
            <person name="Ohm R."/>
            <person name="Pangilinan J."/>
            <person name="Park H.-J."/>
            <person name="Ramirez L."/>
            <person name="Alfaro M."/>
            <person name="Sun H."/>
            <person name="Tritt A."/>
            <person name="Yoshinaga Y."/>
            <person name="Zwiers L.-H."/>
            <person name="Turgeon B."/>
            <person name="Goodwin S."/>
            <person name="Spatafora J."/>
            <person name="Crous P."/>
            <person name="Grigoriev I."/>
        </authorList>
    </citation>
    <scope>NUCLEOTIDE SEQUENCE</scope>
    <source>
        <strain evidence="2">ATCC 16933</strain>
    </source>
</reference>
<dbReference type="AlphaFoldDB" id="A0A6A6P595"/>
<keyword evidence="3" id="KW-1185">Reference proteome</keyword>
<dbReference type="InterPro" id="IPR052895">
    <property type="entry name" value="HetReg/Transcr_Mod"/>
</dbReference>
<dbReference type="InterPro" id="IPR010730">
    <property type="entry name" value="HET"/>
</dbReference>
<dbReference type="Pfam" id="PF06985">
    <property type="entry name" value="HET"/>
    <property type="match status" value="1"/>
</dbReference>
<sequence>MPRPRASNRLLADTRVRPDTSEPLRRIRDQSQAPIYKSLLDIQECLTQKEQYGAWIESLECLYLDKSMSSSTCPGRKRRRTADRAVAQPEKKVLRRIAINPLENSDYIAVSYTWDPAHGEDATIGGYDVEDRVEWWRATRTKTRLASKVRDTVLDRVTKYSDYCSCTLFWIDKECIDQEDSDKKELAMQSMDLVYSKSRYPVALLSVRIETEEELTILSEVLRNGAGNVKSQGGMGQKTRKALRLLNRIASDKWWSRAWTFQEDYRASKRMTLLISHCPSLETRKQKTLGWPGRKPLFGTLYGELCISSVDFREKASQFCLAYQRQTKEHRGIRMCNNILSRAGKYTVLLSNTQPMAPIIFKDINDRQATCRSDLLAIAGNCCRYSNRLDATKLEEKGSSLSLCMLALYLMNGEIVMNNDKNGSSIAALKGNVLNFLAEQSLRFRPPVDESRKLTFIKSCRFINAKLLEEGISTIGHLWKLGKAINVNDIHICLSEQAPEDELEDYQRNCLDQLAEVLGSGWLGSRYSDVAKDIDGLVEDDSLWSLELEAPFRKRFMKLMAGEIVEAMRVGGTCLRLACLVGEDWGSAFSRYRGIFVSRLDGTDAAEYVFTSSQPADGEFDIDKHVSLEVEWKGSTIGAPRLFTELRPTSSRE</sequence>
<accession>A0A6A6P595</accession>
<dbReference type="Proteomes" id="UP000799766">
    <property type="component" value="Unassembled WGS sequence"/>
</dbReference>
<dbReference type="EMBL" id="MU001676">
    <property type="protein sequence ID" value="KAF2459180.1"/>
    <property type="molecule type" value="Genomic_DNA"/>
</dbReference>
<feature type="domain" description="Heterokaryon incompatibility" evidence="1">
    <location>
        <begin position="107"/>
        <end position="263"/>
    </location>
</feature>
<dbReference type="PANTHER" id="PTHR24148:SF64">
    <property type="entry name" value="HETEROKARYON INCOMPATIBILITY DOMAIN-CONTAINING PROTEIN"/>
    <property type="match status" value="1"/>
</dbReference>
<dbReference type="OrthoDB" id="270167at2759"/>
<organism evidence="2 3">
    <name type="scientific">Lineolata rhizophorae</name>
    <dbReference type="NCBI Taxonomy" id="578093"/>
    <lineage>
        <taxon>Eukaryota</taxon>
        <taxon>Fungi</taxon>
        <taxon>Dikarya</taxon>
        <taxon>Ascomycota</taxon>
        <taxon>Pezizomycotina</taxon>
        <taxon>Dothideomycetes</taxon>
        <taxon>Dothideomycetes incertae sedis</taxon>
        <taxon>Lineolatales</taxon>
        <taxon>Lineolataceae</taxon>
        <taxon>Lineolata</taxon>
    </lineage>
</organism>
<evidence type="ECO:0000313" key="3">
    <source>
        <dbReference type="Proteomes" id="UP000799766"/>
    </source>
</evidence>